<feature type="domain" description="Carboxylesterase type B" evidence="1">
    <location>
        <begin position="12"/>
        <end position="506"/>
    </location>
</feature>
<evidence type="ECO:0000259" key="1">
    <source>
        <dbReference type="Pfam" id="PF00135"/>
    </source>
</evidence>
<organism evidence="2 3">
    <name type="scientific">Linnemannia elongata AG-77</name>
    <dbReference type="NCBI Taxonomy" id="1314771"/>
    <lineage>
        <taxon>Eukaryota</taxon>
        <taxon>Fungi</taxon>
        <taxon>Fungi incertae sedis</taxon>
        <taxon>Mucoromycota</taxon>
        <taxon>Mortierellomycotina</taxon>
        <taxon>Mortierellomycetes</taxon>
        <taxon>Mortierellales</taxon>
        <taxon>Mortierellaceae</taxon>
        <taxon>Linnemannia</taxon>
    </lineage>
</organism>
<dbReference type="PANTHER" id="PTHR11559">
    <property type="entry name" value="CARBOXYLESTERASE"/>
    <property type="match status" value="1"/>
</dbReference>
<dbReference type="InterPro" id="IPR002018">
    <property type="entry name" value="CarbesteraseB"/>
</dbReference>
<keyword evidence="3" id="KW-1185">Reference proteome</keyword>
<evidence type="ECO:0000313" key="2">
    <source>
        <dbReference type="EMBL" id="OAQ29341.1"/>
    </source>
</evidence>
<proteinExistence type="predicted"/>
<dbReference type="OrthoDB" id="408631at2759"/>
<protein>
    <submittedName>
        <fullName evidence="2">Alpha/beta-hydrolase</fullName>
    </submittedName>
</protein>
<keyword evidence="2" id="KW-0378">Hydrolase</keyword>
<reference evidence="2 3" key="1">
    <citation type="submission" date="2016-05" db="EMBL/GenBank/DDBJ databases">
        <title>Genome sequencing reveals origins of a unique bacterial endosymbiosis in the earliest lineages of terrestrial Fungi.</title>
        <authorList>
            <consortium name="DOE Joint Genome Institute"/>
            <person name="Uehling J."/>
            <person name="Gryganskyi A."/>
            <person name="Hameed K."/>
            <person name="Tschaplinski T."/>
            <person name="Misztal P."/>
            <person name="Wu S."/>
            <person name="Desiro A."/>
            <person name="Vande Pol N."/>
            <person name="Du Z.-Y."/>
            <person name="Zienkiewicz A."/>
            <person name="Zienkiewicz K."/>
            <person name="Morin E."/>
            <person name="Tisserant E."/>
            <person name="Splivallo R."/>
            <person name="Hainaut M."/>
            <person name="Henrissat B."/>
            <person name="Ohm R."/>
            <person name="Kuo A."/>
            <person name="Yan J."/>
            <person name="Lipzen A."/>
            <person name="Nolan M."/>
            <person name="Labutti K."/>
            <person name="Barry K."/>
            <person name="Goldstein A."/>
            <person name="Labbe J."/>
            <person name="Schadt C."/>
            <person name="Tuskan G."/>
            <person name="Grigoriev I."/>
            <person name="Martin F."/>
            <person name="Vilgalys R."/>
            <person name="Bonito G."/>
        </authorList>
    </citation>
    <scope>NUCLEOTIDE SEQUENCE [LARGE SCALE GENOMIC DNA]</scope>
    <source>
        <strain evidence="2 3">AG-77</strain>
    </source>
</reference>
<evidence type="ECO:0000313" key="3">
    <source>
        <dbReference type="Proteomes" id="UP000078512"/>
    </source>
</evidence>
<dbReference type="AlphaFoldDB" id="A0A197JY18"/>
<dbReference type="GO" id="GO:0016787">
    <property type="term" value="F:hydrolase activity"/>
    <property type="evidence" value="ECO:0007669"/>
    <property type="project" value="UniProtKB-KW"/>
</dbReference>
<dbReference type="Proteomes" id="UP000078512">
    <property type="component" value="Unassembled WGS sequence"/>
</dbReference>
<dbReference type="STRING" id="1314771.A0A197JY18"/>
<dbReference type="SUPFAM" id="SSF53474">
    <property type="entry name" value="alpha/beta-Hydrolases"/>
    <property type="match status" value="1"/>
</dbReference>
<dbReference type="InterPro" id="IPR050309">
    <property type="entry name" value="Type-B_Carboxylest/Lipase"/>
</dbReference>
<dbReference type="Pfam" id="PF00135">
    <property type="entry name" value="COesterase"/>
    <property type="match status" value="1"/>
</dbReference>
<dbReference type="InterPro" id="IPR029058">
    <property type="entry name" value="AB_hydrolase_fold"/>
</dbReference>
<gene>
    <name evidence="2" type="ORF">K457DRAFT_155592</name>
</gene>
<sequence length="572" mass="62611">MTIETIDITLPNYGTIRGSVDTRRQVAIFRNVPYAHVTERWRVAVKVQPWSGVRDATVQGPVQPQGPTTIPQAELISEEYRKIGPHPINQYGLEHSERDGLNLNITVPLSALKAGAAPIPVMTYIYGGSLCNGNNAIPLYDARNLVEHSVRLDMPVLVVQPNYRVAAFGFLASKELQDDMDEYVRQSQNPIPVYNQSVGNWGLQDQKLAFEWVRENIAALGGDNKNVTAFGQSAGSLSLHHHMVLPAHHGLFDHAILQSGAIGALPTGTVEQDGQATFDALVAALGIPADLPALEKVKRLRAVPAEELTTAGETASPGLPFRPFHDGGKVLPSTIPLEAWSSLPSSYDPNLKSVMIGANKNEGFGIDVSFGERNLKTWPGLLNAFAPTPHLKTLFKAAYGSPETDEDVVKIVAEYPGDLVFQYPIERAFNALVQVSKAREGKFHLERYHFDLEIEQSSLAMSGCGSIHGGELLYVFDPPMNDDAFTEAERAAAREVQKRWIAFANQKPVVVGDGKSTASAEKDQAVVWTKDYEVKVGKGVRLSDDVLAFWGAVMEVKLEKIQQGLDAHRKEI</sequence>
<dbReference type="Gene3D" id="3.40.50.1820">
    <property type="entry name" value="alpha/beta hydrolase"/>
    <property type="match status" value="1"/>
</dbReference>
<accession>A0A197JY18</accession>
<dbReference type="EMBL" id="KV442041">
    <property type="protein sequence ID" value="OAQ29341.1"/>
    <property type="molecule type" value="Genomic_DNA"/>
</dbReference>
<name>A0A197JY18_9FUNG</name>